<dbReference type="EMBL" id="LWQU01000191">
    <property type="protein sequence ID" value="OAN44943.1"/>
    <property type="molecule type" value="Genomic_DNA"/>
</dbReference>
<name>A0A178M8U1_9PROT</name>
<dbReference type="OrthoDB" id="7372621at2"/>
<gene>
    <name evidence="1" type="ORF">A6A05_17220</name>
</gene>
<protein>
    <submittedName>
        <fullName evidence="1">Uncharacterized protein</fullName>
    </submittedName>
</protein>
<reference evidence="1 2" key="1">
    <citation type="submission" date="2016-04" db="EMBL/GenBank/DDBJ databases">
        <title>Draft genome sequence of freshwater magnetotactic bacteria Magnetospirillum marisnigri SP-1 and Magnetospirillum moscoviense BB-1.</title>
        <authorList>
            <person name="Koziaeva V."/>
            <person name="Dziuba M.V."/>
            <person name="Ivanov T.M."/>
            <person name="Kuznetsov B."/>
            <person name="Grouzdev D.S."/>
        </authorList>
    </citation>
    <scope>NUCLEOTIDE SEQUENCE [LARGE SCALE GENOMIC DNA]</scope>
    <source>
        <strain evidence="1 2">BB-1</strain>
    </source>
</reference>
<evidence type="ECO:0000313" key="1">
    <source>
        <dbReference type="EMBL" id="OAN44943.1"/>
    </source>
</evidence>
<organism evidence="1 2">
    <name type="scientific">Magnetospirillum moscoviense</name>
    <dbReference type="NCBI Taxonomy" id="1437059"/>
    <lineage>
        <taxon>Bacteria</taxon>
        <taxon>Pseudomonadati</taxon>
        <taxon>Pseudomonadota</taxon>
        <taxon>Alphaproteobacteria</taxon>
        <taxon>Rhodospirillales</taxon>
        <taxon>Rhodospirillaceae</taxon>
        <taxon>Magnetospirillum</taxon>
    </lineage>
</organism>
<comment type="caution">
    <text evidence="1">The sequence shown here is derived from an EMBL/GenBank/DDBJ whole genome shotgun (WGS) entry which is preliminary data.</text>
</comment>
<sequence length="126" mass="13859">MITSSREKAAAMASAVRLMPNHDPHWRARLAQARARQADLLGHEGLLTAAEQAELESLRGIIKEAFRSGFRTTAEYRDFQFARAREVLDAEGIALDLPFLPDDATLDEIDRALAAIRQTIEAATAG</sequence>
<evidence type="ECO:0000313" key="2">
    <source>
        <dbReference type="Proteomes" id="UP000078543"/>
    </source>
</evidence>
<dbReference type="AlphaFoldDB" id="A0A178M8U1"/>
<dbReference type="Proteomes" id="UP000078543">
    <property type="component" value="Unassembled WGS sequence"/>
</dbReference>
<accession>A0A178M8U1</accession>
<dbReference type="RefSeq" id="WP_068504347.1">
    <property type="nucleotide sequence ID" value="NZ_LWQU01000191.1"/>
</dbReference>
<keyword evidence="2" id="KW-1185">Reference proteome</keyword>
<proteinExistence type="predicted"/>